<dbReference type="Proteomes" id="UP000003793">
    <property type="component" value="Unassembled WGS sequence"/>
</dbReference>
<comment type="caution">
    <text evidence="1">The sequence shown here is derived from an EMBL/GenBank/DDBJ whole genome shotgun (WGS) entry which is preliminary data.</text>
</comment>
<organism evidence="1 2">
    <name type="scientific">Coprococcus comes ATCC 27758</name>
    <dbReference type="NCBI Taxonomy" id="470146"/>
    <lineage>
        <taxon>Bacteria</taxon>
        <taxon>Bacillati</taxon>
        <taxon>Bacillota</taxon>
        <taxon>Clostridia</taxon>
        <taxon>Lachnospirales</taxon>
        <taxon>Lachnospiraceae</taxon>
        <taxon>Coprococcus</taxon>
    </lineage>
</organism>
<reference evidence="1 2" key="1">
    <citation type="submission" date="2009-02" db="EMBL/GenBank/DDBJ databases">
        <authorList>
            <person name="Fulton L."/>
            <person name="Clifton S."/>
            <person name="Fulton B."/>
            <person name="Xu J."/>
            <person name="Minx P."/>
            <person name="Pepin K.H."/>
            <person name="Johnson M."/>
            <person name="Bhonagiri V."/>
            <person name="Nash W.E."/>
            <person name="Mardis E.R."/>
            <person name="Wilson R.K."/>
        </authorList>
    </citation>
    <scope>NUCLEOTIDE SEQUENCE [LARGE SCALE GENOMIC DNA]</scope>
    <source>
        <strain evidence="1 2">ATCC 27758</strain>
    </source>
</reference>
<dbReference type="HOGENOM" id="CLU_2786740_0_0_9"/>
<evidence type="ECO:0000313" key="2">
    <source>
        <dbReference type="Proteomes" id="UP000003793"/>
    </source>
</evidence>
<dbReference type="EMBL" id="ABVR01000038">
    <property type="protein sequence ID" value="EEG90497.1"/>
    <property type="molecule type" value="Genomic_DNA"/>
</dbReference>
<proteinExistence type="predicted"/>
<evidence type="ECO:0000313" key="1">
    <source>
        <dbReference type="EMBL" id="EEG90497.1"/>
    </source>
</evidence>
<name>C0B7V9_9FIRM</name>
<dbReference type="AlphaFoldDB" id="C0B7V9"/>
<sequence>MSGFVLTAVSFTANHSKAAVCHFRVTKKRRIATTLLSCSEDGARERYSIIYCIFSSCLQPLCQWLHRR</sequence>
<accession>C0B7V9</accession>
<protein>
    <submittedName>
        <fullName evidence="1">Uncharacterized protein</fullName>
    </submittedName>
</protein>
<reference evidence="1 2" key="2">
    <citation type="submission" date="2009-03" db="EMBL/GenBank/DDBJ databases">
        <title>Draft genome sequence of Coprococcus comes (ATCC 27758).</title>
        <authorList>
            <person name="Sudarsanam P."/>
            <person name="Ley R."/>
            <person name="Guruge J."/>
            <person name="Turnbaugh P.J."/>
            <person name="Mahowald M."/>
            <person name="Liep D."/>
            <person name="Gordon J."/>
        </authorList>
    </citation>
    <scope>NUCLEOTIDE SEQUENCE [LARGE SCALE GENOMIC DNA]</scope>
    <source>
        <strain evidence="1 2">ATCC 27758</strain>
    </source>
</reference>
<gene>
    <name evidence="1" type="ORF">COPCOM_01234</name>
</gene>